<feature type="compositionally biased region" description="Pro residues" evidence="1">
    <location>
        <begin position="158"/>
        <end position="170"/>
    </location>
</feature>
<organism evidence="2">
    <name type="scientific">Culex pipiens</name>
    <name type="common">House mosquito</name>
    <dbReference type="NCBI Taxonomy" id="7175"/>
    <lineage>
        <taxon>Eukaryota</taxon>
        <taxon>Metazoa</taxon>
        <taxon>Ecdysozoa</taxon>
        <taxon>Arthropoda</taxon>
        <taxon>Hexapoda</taxon>
        <taxon>Insecta</taxon>
        <taxon>Pterygota</taxon>
        <taxon>Neoptera</taxon>
        <taxon>Endopterygota</taxon>
        <taxon>Diptera</taxon>
        <taxon>Nematocera</taxon>
        <taxon>Culicoidea</taxon>
        <taxon>Culicidae</taxon>
        <taxon>Culicinae</taxon>
        <taxon>Culicini</taxon>
        <taxon>Culex</taxon>
        <taxon>Culex</taxon>
    </lineage>
</organism>
<name>A0A8D8BJ08_CULPI</name>
<dbReference type="EMBL" id="HBUE01075601">
    <property type="protein sequence ID" value="CAG6474859.1"/>
    <property type="molecule type" value="Transcribed_RNA"/>
</dbReference>
<feature type="region of interest" description="Disordered" evidence="1">
    <location>
        <begin position="1"/>
        <end position="248"/>
    </location>
</feature>
<dbReference type="AlphaFoldDB" id="A0A8D8BJ08"/>
<reference evidence="2" key="1">
    <citation type="submission" date="2021-05" db="EMBL/GenBank/DDBJ databases">
        <authorList>
            <person name="Alioto T."/>
            <person name="Alioto T."/>
            <person name="Gomez Garrido J."/>
        </authorList>
    </citation>
    <scope>NUCLEOTIDE SEQUENCE</scope>
</reference>
<feature type="compositionally biased region" description="Basic residues" evidence="1">
    <location>
        <begin position="239"/>
        <end position="248"/>
    </location>
</feature>
<protein>
    <submittedName>
        <fullName evidence="2">(northern house mosquito) hypothetical protein</fullName>
    </submittedName>
</protein>
<feature type="compositionally biased region" description="Polar residues" evidence="1">
    <location>
        <begin position="119"/>
        <end position="135"/>
    </location>
</feature>
<feature type="compositionally biased region" description="Basic residues" evidence="1">
    <location>
        <begin position="173"/>
        <end position="207"/>
    </location>
</feature>
<accession>A0A8D8BJ08</accession>
<evidence type="ECO:0000313" key="2">
    <source>
        <dbReference type="EMBL" id="CAG6474859.1"/>
    </source>
</evidence>
<sequence length="301" mass="34093">MPPSTGRRPPHASSLPSRTRQNAPLRHPPDGVLQGPPHQPSRPNRPSGQLGIPRPHFPLRRRPHLSLHVPVRVAANPRSKRLHSQRTRTEEFPSADHVLPANVHHSIRRPHLDARNRPTRLQTIPQRLQTGVPQNSTPRPSRSLRQRRPMATGARTSSPPPNGLGNPPPAKLHATHHPHRNHQGNPIHRPRHHGNHRTARSPRRLPPPHRLPPARGRQPRNHRPPLQNVRVPPPGQHRPPPKLRTPKPRHIIPLLEDLDHPAPNLRPQPRHVRLLLLGTIPNAPHPHGDVHHQSNRPHKTL</sequence>
<evidence type="ECO:0000256" key="1">
    <source>
        <dbReference type="SAM" id="MobiDB-lite"/>
    </source>
</evidence>
<proteinExistence type="predicted"/>